<dbReference type="Proteomes" id="UP001141806">
    <property type="component" value="Unassembled WGS sequence"/>
</dbReference>
<reference evidence="2" key="1">
    <citation type="journal article" date="2023" name="Plant J.">
        <title>The genome of the king protea, Protea cynaroides.</title>
        <authorList>
            <person name="Chang J."/>
            <person name="Duong T.A."/>
            <person name="Schoeman C."/>
            <person name="Ma X."/>
            <person name="Roodt D."/>
            <person name="Barker N."/>
            <person name="Li Z."/>
            <person name="Van de Peer Y."/>
            <person name="Mizrachi E."/>
        </authorList>
    </citation>
    <scope>NUCLEOTIDE SEQUENCE</scope>
    <source>
        <tissue evidence="2">Young leaves</tissue>
    </source>
</reference>
<proteinExistence type="predicted"/>
<accession>A0A9Q0KJC2</accession>
<dbReference type="AlphaFoldDB" id="A0A9Q0KJC2"/>
<protein>
    <submittedName>
        <fullName evidence="2">Uncharacterized protein</fullName>
    </submittedName>
</protein>
<evidence type="ECO:0000313" key="3">
    <source>
        <dbReference type="Proteomes" id="UP001141806"/>
    </source>
</evidence>
<feature type="compositionally biased region" description="Basic and acidic residues" evidence="1">
    <location>
        <begin position="163"/>
        <end position="177"/>
    </location>
</feature>
<comment type="caution">
    <text evidence="2">The sequence shown here is derived from an EMBL/GenBank/DDBJ whole genome shotgun (WGS) entry which is preliminary data.</text>
</comment>
<feature type="region of interest" description="Disordered" evidence="1">
    <location>
        <begin position="88"/>
        <end position="177"/>
    </location>
</feature>
<evidence type="ECO:0000313" key="2">
    <source>
        <dbReference type="EMBL" id="KAJ4971286.1"/>
    </source>
</evidence>
<organism evidence="2 3">
    <name type="scientific">Protea cynaroides</name>
    <dbReference type="NCBI Taxonomy" id="273540"/>
    <lineage>
        <taxon>Eukaryota</taxon>
        <taxon>Viridiplantae</taxon>
        <taxon>Streptophyta</taxon>
        <taxon>Embryophyta</taxon>
        <taxon>Tracheophyta</taxon>
        <taxon>Spermatophyta</taxon>
        <taxon>Magnoliopsida</taxon>
        <taxon>Proteales</taxon>
        <taxon>Proteaceae</taxon>
        <taxon>Protea</taxon>
    </lineage>
</organism>
<gene>
    <name evidence="2" type="ORF">NE237_004385</name>
</gene>
<evidence type="ECO:0000256" key="1">
    <source>
        <dbReference type="SAM" id="MobiDB-lite"/>
    </source>
</evidence>
<keyword evidence="3" id="KW-1185">Reference proteome</keyword>
<sequence>MRMFEKSTDACDPIHCYVFGLEVNEEVSNVYWVNPFEGNVMQRPKTSVVNSPSRQRTPIKRYVQKTLANRSKIGVGSSKAIGKNFAGSSEVHNLSSSSEADSLDNDDVDWQQHGGGSDDQNHSESEGCQSDGEDDEVSDGGQSGGCMSGNEGDEDQAILKYVDSNKDIDDKAKNCEK</sequence>
<dbReference type="EMBL" id="JAMYWD010000005">
    <property type="protein sequence ID" value="KAJ4971286.1"/>
    <property type="molecule type" value="Genomic_DNA"/>
</dbReference>
<feature type="compositionally biased region" description="Low complexity" evidence="1">
    <location>
        <begin position="88"/>
        <end position="98"/>
    </location>
</feature>
<name>A0A9Q0KJC2_9MAGN</name>